<evidence type="ECO:0000313" key="3">
    <source>
        <dbReference type="Proteomes" id="UP000823910"/>
    </source>
</evidence>
<proteinExistence type="predicted"/>
<name>A0A9D2SHC9_9FIRM</name>
<dbReference type="AlphaFoldDB" id="A0A9D2SHC9"/>
<reference evidence="2" key="2">
    <citation type="submission" date="2021-04" db="EMBL/GenBank/DDBJ databases">
        <authorList>
            <person name="Gilroy R."/>
        </authorList>
    </citation>
    <scope>NUCLEOTIDE SEQUENCE</scope>
    <source>
        <strain evidence="2">CHK180-15479</strain>
    </source>
</reference>
<dbReference type="InterPro" id="IPR029058">
    <property type="entry name" value="AB_hydrolase_fold"/>
</dbReference>
<dbReference type="Pfam" id="PF12146">
    <property type="entry name" value="Hydrolase_4"/>
    <property type="match status" value="1"/>
</dbReference>
<dbReference type="SUPFAM" id="SSF53474">
    <property type="entry name" value="alpha/beta-Hydrolases"/>
    <property type="match status" value="1"/>
</dbReference>
<sequence>MLHEVSFQSFNERDTVYGWIYVPAAAPKGIVQLIHGFGEHSRRYLHMIVKFMDAGYIVAADDHVGHGKTAVENGTWGDWGDKGCHTMMEDEHTLTLIAKEKYPGLPYFLFGHSMGSMIARDYAAKYGSELSGVTICGTCGMFRGASETAQKLSKAIAQGRGKESDPSFTADLLGWMCEYCGDTSIGNEWICSDPYVQRDHADDPFDAFTKPTTNQSMYDFTQMMEVINGTEWAQKVPVSLPIYNIAGDLDPVGEYGEGVYAVTNWLRSTGHNVKTKLYSGYRHEIHNYNDIKDAVEAGVIAFMDENL</sequence>
<dbReference type="Gene3D" id="3.40.50.1820">
    <property type="entry name" value="alpha/beta hydrolase"/>
    <property type="match status" value="1"/>
</dbReference>
<dbReference type="InterPro" id="IPR022742">
    <property type="entry name" value="Hydrolase_4"/>
</dbReference>
<accession>A0A9D2SHC9</accession>
<dbReference type="InterPro" id="IPR051044">
    <property type="entry name" value="MAG_DAG_Lipase"/>
</dbReference>
<protein>
    <submittedName>
        <fullName evidence="2">Lysophospholipase</fullName>
    </submittedName>
</protein>
<evidence type="ECO:0000259" key="1">
    <source>
        <dbReference type="Pfam" id="PF12146"/>
    </source>
</evidence>
<dbReference type="PANTHER" id="PTHR11614">
    <property type="entry name" value="PHOSPHOLIPASE-RELATED"/>
    <property type="match status" value="1"/>
</dbReference>
<evidence type="ECO:0000313" key="2">
    <source>
        <dbReference type="EMBL" id="HJC06561.1"/>
    </source>
</evidence>
<reference evidence="2" key="1">
    <citation type="journal article" date="2021" name="PeerJ">
        <title>Extensive microbial diversity within the chicken gut microbiome revealed by metagenomics and culture.</title>
        <authorList>
            <person name="Gilroy R."/>
            <person name="Ravi A."/>
            <person name="Getino M."/>
            <person name="Pursley I."/>
            <person name="Horton D.L."/>
            <person name="Alikhan N.F."/>
            <person name="Baker D."/>
            <person name="Gharbi K."/>
            <person name="Hall N."/>
            <person name="Watson M."/>
            <person name="Adriaenssens E.M."/>
            <person name="Foster-Nyarko E."/>
            <person name="Jarju S."/>
            <person name="Secka A."/>
            <person name="Antonio M."/>
            <person name="Oren A."/>
            <person name="Chaudhuri R.R."/>
            <person name="La Ragione R."/>
            <person name="Hildebrand F."/>
            <person name="Pallen M.J."/>
        </authorList>
    </citation>
    <scope>NUCLEOTIDE SEQUENCE</scope>
    <source>
        <strain evidence="2">CHK180-15479</strain>
    </source>
</reference>
<comment type="caution">
    <text evidence="2">The sequence shown here is derived from an EMBL/GenBank/DDBJ whole genome shotgun (WGS) entry which is preliminary data.</text>
</comment>
<organism evidence="2 3">
    <name type="scientific">Candidatus Enterocloster excrementipullorum</name>
    <dbReference type="NCBI Taxonomy" id="2838559"/>
    <lineage>
        <taxon>Bacteria</taxon>
        <taxon>Bacillati</taxon>
        <taxon>Bacillota</taxon>
        <taxon>Clostridia</taxon>
        <taxon>Lachnospirales</taxon>
        <taxon>Lachnospiraceae</taxon>
        <taxon>Enterocloster</taxon>
    </lineage>
</organism>
<dbReference type="EMBL" id="DWWT01000053">
    <property type="protein sequence ID" value="HJC06561.1"/>
    <property type="molecule type" value="Genomic_DNA"/>
</dbReference>
<dbReference type="Proteomes" id="UP000823910">
    <property type="component" value="Unassembled WGS sequence"/>
</dbReference>
<feature type="domain" description="Serine aminopeptidase S33" evidence="1">
    <location>
        <begin position="26"/>
        <end position="287"/>
    </location>
</feature>
<gene>
    <name evidence="2" type="ORF">H9704_10485</name>
</gene>